<accession>A0A174E3E5</accession>
<dbReference type="Proteomes" id="UP000095468">
    <property type="component" value="Unassembled WGS sequence"/>
</dbReference>
<evidence type="ECO:0000313" key="2">
    <source>
        <dbReference type="EMBL" id="CUO30969.1"/>
    </source>
</evidence>
<reference evidence="2 4" key="1">
    <citation type="submission" date="2015-09" db="EMBL/GenBank/DDBJ databases">
        <authorList>
            <consortium name="Pathogen Informatics"/>
        </authorList>
    </citation>
    <scope>NUCLEOTIDE SEQUENCE [LARGE SCALE GENOMIC DNA]</scope>
    <source>
        <strain evidence="2 4">2789STDY5608823</strain>
    </source>
</reference>
<evidence type="ECO:0000259" key="1">
    <source>
        <dbReference type="Pfam" id="PF01627"/>
    </source>
</evidence>
<feature type="domain" description="HPt" evidence="1">
    <location>
        <begin position="39"/>
        <end position="108"/>
    </location>
</feature>
<dbReference type="Pfam" id="PF01627">
    <property type="entry name" value="Hpt"/>
    <property type="match status" value="1"/>
</dbReference>
<dbReference type="AlphaFoldDB" id="A0A174E3E5"/>
<dbReference type="InterPro" id="IPR008207">
    <property type="entry name" value="Sig_transdc_His_kin_Hpt_dom"/>
</dbReference>
<dbReference type="EMBL" id="CYYP01000011">
    <property type="protein sequence ID" value="CUO30969.1"/>
    <property type="molecule type" value="Genomic_DNA"/>
</dbReference>
<dbReference type="EMBL" id="JAQLEC010000017">
    <property type="protein sequence ID" value="MDB1839098.1"/>
    <property type="molecule type" value="Genomic_DNA"/>
</dbReference>
<dbReference type="SUPFAM" id="SSF47226">
    <property type="entry name" value="Histidine-containing phosphotransfer domain, HPT domain"/>
    <property type="match status" value="1"/>
</dbReference>
<sequence length="118" mass="12713">MISMREAYEKIGANYDDACARLMGEEMLARFALKFLDDESMDKLEAAMAAGDAEGAFMAAHTLKGVSQNLGFDNLYEPAVVVTEALRGADAVDGAREGMHALQQQYAATMSALREAAE</sequence>
<dbReference type="Gene3D" id="1.20.120.160">
    <property type="entry name" value="HPT domain"/>
    <property type="match status" value="1"/>
</dbReference>
<organism evidence="2 4">
    <name type="scientific">Collinsella aerofaciens</name>
    <dbReference type="NCBI Taxonomy" id="74426"/>
    <lineage>
        <taxon>Bacteria</taxon>
        <taxon>Bacillati</taxon>
        <taxon>Actinomycetota</taxon>
        <taxon>Coriobacteriia</taxon>
        <taxon>Coriobacteriales</taxon>
        <taxon>Coriobacteriaceae</taxon>
        <taxon>Collinsella</taxon>
    </lineage>
</organism>
<evidence type="ECO:0000313" key="4">
    <source>
        <dbReference type="Proteomes" id="UP000095468"/>
    </source>
</evidence>
<name>A0A174E3E5_9ACTN</name>
<reference evidence="3" key="2">
    <citation type="submission" date="2023-01" db="EMBL/GenBank/DDBJ databases">
        <title>Human gut microbiome strain richness.</title>
        <authorList>
            <person name="Chen-Liaw A."/>
        </authorList>
    </citation>
    <scope>NUCLEOTIDE SEQUENCE</scope>
    <source>
        <strain evidence="3">D54st1_D6_D54t1_190329</strain>
    </source>
</reference>
<gene>
    <name evidence="2" type="ORF">ERS852381_01365</name>
    <name evidence="3" type="ORF">PMW86_05790</name>
</gene>
<dbReference type="Proteomes" id="UP001212741">
    <property type="component" value="Unassembled WGS sequence"/>
</dbReference>
<dbReference type="InterPro" id="IPR036641">
    <property type="entry name" value="HPT_dom_sf"/>
</dbReference>
<dbReference type="RefSeq" id="WP_055286833.1">
    <property type="nucleotide sequence ID" value="NZ_CAXSKK010000009.1"/>
</dbReference>
<protein>
    <submittedName>
        <fullName evidence="2 3">Hpt domain</fullName>
    </submittedName>
</protein>
<proteinExistence type="predicted"/>
<evidence type="ECO:0000313" key="3">
    <source>
        <dbReference type="EMBL" id="MDB1839098.1"/>
    </source>
</evidence>
<dbReference type="GO" id="GO:0000160">
    <property type="term" value="P:phosphorelay signal transduction system"/>
    <property type="evidence" value="ECO:0007669"/>
    <property type="project" value="InterPro"/>
</dbReference>